<dbReference type="Gene3D" id="3.30.530.20">
    <property type="match status" value="1"/>
</dbReference>
<evidence type="ECO:0000313" key="3">
    <source>
        <dbReference type="Proteomes" id="UP001149090"/>
    </source>
</evidence>
<accession>A0A9Q0LKU6</accession>
<dbReference type="GO" id="GO:0008289">
    <property type="term" value="F:lipid binding"/>
    <property type="evidence" value="ECO:0007669"/>
    <property type="project" value="InterPro"/>
</dbReference>
<organism evidence="2 3">
    <name type="scientific">Anaeramoeba ignava</name>
    <name type="common">Anaerobic marine amoeba</name>
    <dbReference type="NCBI Taxonomy" id="1746090"/>
    <lineage>
        <taxon>Eukaryota</taxon>
        <taxon>Metamonada</taxon>
        <taxon>Anaeramoebidae</taxon>
        <taxon>Anaeramoeba</taxon>
    </lineage>
</organism>
<dbReference type="AlphaFoldDB" id="A0A9Q0LKU6"/>
<dbReference type="Proteomes" id="UP001149090">
    <property type="component" value="Unassembled WGS sequence"/>
</dbReference>
<dbReference type="PROSITE" id="PS50848">
    <property type="entry name" value="START"/>
    <property type="match status" value="1"/>
</dbReference>
<keyword evidence="3" id="KW-1185">Reference proteome</keyword>
<feature type="domain" description="START" evidence="1">
    <location>
        <begin position="44"/>
        <end position="246"/>
    </location>
</feature>
<dbReference type="SUPFAM" id="SSF55961">
    <property type="entry name" value="Bet v1-like"/>
    <property type="match status" value="1"/>
</dbReference>
<dbReference type="GO" id="GO:0005737">
    <property type="term" value="C:cytoplasm"/>
    <property type="evidence" value="ECO:0007669"/>
    <property type="project" value="UniProtKB-ARBA"/>
</dbReference>
<name>A0A9Q0LKU6_ANAIG</name>
<dbReference type="InterPro" id="IPR051213">
    <property type="entry name" value="START_lipid_transfer"/>
</dbReference>
<evidence type="ECO:0000259" key="1">
    <source>
        <dbReference type="PROSITE" id="PS50848"/>
    </source>
</evidence>
<dbReference type="PANTHER" id="PTHR19308:SF56">
    <property type="entry name" value="START DOMAIN-CONTAINING PROTEIN"/>
    <property type="match status" value="1"/>
</dbReference>
<proteinExistence type="predicted"/>
<gene>
    <name evidence="2" type="ORF">M0811_08502</name>
</gene>
<dbReference type="OrthoDB" id="333905at2759"/>
<sequence length="246" mass="27923">MEAKIEIDAPLDTGDVKEKYPDAKILDGEKDKELIEECTTTVKKAMVELLEELKEESLKNYKKVEEKNGITKYVRMNEGIKVVRGHGKIRAKPEEVITTLADIKLKKTWDKSDEYDDGTVLAKVTDWCSISHAKYKGTFFTSARDFVIVGGYTKLPDGSYILACRSLEYKDFPPVKKSVRAKLLNADWHLKARDDDPNSCDAIYISQSDLMGNIPKTFANKVALGQADLIRFLDDYLSKEKEKTKK</sequence>
<protein>
    <recommendedName>
        <fullName evidence="1">START domain-containing protein</fullName>
    </recommendedName>
</protein>
<dbReference type="PANTHER" id="PTHR19308">
    <property type="entry name" value="PHOSPHATIDYLCHOLINE TRANSFER PROTEIN"/>
    <property type="match status" value="1"/>
</dbReference>
<dbReference type="Pfam" id="PF01852">
    <property type="entry name" value="START"/>
    <property type="match status" value="1"/>
</dbReference>
<dbReference type="OMA" id="VTIQCFD"/>
<evidence type="ECO:0000313" key="2">
    <source>
        <dbReference type="EMBL" id="KAJ5073665.1"/>
    </source>
</evidence>
<comment type="caution">
    <text evidence="2">The sequence shown here is derived from an EMBL/GenBank/DDBJ whole genome shotgun (WGS) entry which is preliminary data.</text>
</comment>
<dbReference type="EMBL" id="JAPDFW010000073">
    <property type="protein sequence ID" value="KAJ5073665.1"/>
    <property type="molecule type" value="Genomic_DNA"/>
</dbReference>
<reference evidence="2" key="1">
    <citation type="submission" date="2022-10" db="EMBL/GenBank/DDBJ databases">
        <title>Novel sulphate-reducing endosymbionts in the free-living metamonad Anaeramoeba.</title>
        <authorList>
            <person name="Jerlstrom-Hultqvist J."/>
            <person name="Cepicka I."/>
            <person name="Gallot-Lavallee L."/>
            <person name="Salas-Leiva D."/>
            <person name="Curtis B.A."/>
            <person name="Zahonova K."/>
            <person name="Pipaliya S."/>
            <person name="Dacks J."/>
            <person name="Roger A.J."/>
        </authorList>
    </citation>
    <scope>NUCLEOTIDE SEQUENCE</scope>
    <source>
        <strain evidence="2">BMAN</strain>
    </source>
</reference>
<dbReference type="InterPro" id="IPR023393">
    <property type="entry name" value="START-like_dom_sf"/>
</dbReference>
<dbReference type="CDD" id="cd00177">
    <property type="entry name" value="START"/>
    <property type="match status" value="1"/>
</dbReference>
<dbReference type="InterPro" id="IPR002913">
    <property type="entry name" value="START_lipid-bd_dom"/>
</dbReference>